<evidence type="ECO:0000313" key="1">
    <source>
        <dbReference type="EnsemblMetazoa" id="BGLB013174-PB"/>
    </source>
</evidence>
<protein>
    <submittedName>
        <fullName evidence="1">Uncharacterized protein</fullName>
    </submittedName>
</protein>
<dbReference type="Proteomes" id="UP000076420">
    <property type="component" value="Unassembled WGS sequence"/>
</dbReference>
<dbReference type="EnsemblMetazoa" id="BGLB013174-RB">
    <property type="protein sequence ID" value="BGLB013174-PB"/>
    <property type="gene ID" value="BGLB013174"/>
</dbReference>
<organism evidence="1 2">
    <name type="scientific">Biomphalaria glabrata</name>
    <name type="common">Bloodfluke planorb</name>
    <name type="synonym">Freshwater snail</name>
    <dbReference type="NCBI Taxonomy" id="6526"/>
    <lineage>
        <taxon>Eukaryota</taxon>
        <taxon>Metazoa</taxon>
        <taxon>Spiralia</taxon>
        <taxon>Lophotrochozoa</taxon>
        <taxon>Mollusca</taxon>
        <taxon>Gastropoda</taxon>
        <taxon>Heterobranchia</taxon>
        <taxon>Euthyneura</taxon>
        <taxon>Panpulmonata</taxon>
        <taxon>Hygrophila</taxon>
        <taxon>Lymnaeoidea</taxon>
        <taxon>Planorbidae</taxon>
        <taxon>Biomphalaria</taxon>
    </lineage>
</organism>
<proteinExistence type="predicted"/>
<reference evidence="1" key="1">
    <citation type="submission" date="2020-05" db="UniProtKB">
        <authorList>
            <consortium name="EnsemblMetazoa"/>
        </authorList>
    </citation>
    <scope>IDENTIFICATION</scope>
    <source>
        <strain evidence="1">BB02</strain>
    </source>
</reference>
<dbReference type="AlphaFoldDB" id="A0A2C9K4T4"/>
<sequence>MSITQTSSKESNIGLISDEERAALGKVRLEDDVSESSVGTETKTPSLVVEKQVAKFIGPPIPVNRDGMGRYVVPPNGRPLTFNDKTKTLLILLLGSGGLSPKENTGNL</sequence>
<dbReference type="VEuPathDB" id="VectorBase:BGLB013174"/>
<dbReference type="VEuPathDB" id="VectorBase:BGLAX_035839"/>
<dbReference type="KEGG" id="bgt:106051246"/>
<name>A0A2C9K4T4_BIOGL</name>
<accession>A0A2C9K4T4</accession>
<gene>
    <name evidence="1" type="primary">106051246</name>
</gene>
<evidence type="ECO:0000313" key="2">
    <source>
        <dbReference type="Proteomes" id="UP000076420"/>
    </source>
</evidence>